<dbReference type="InterPro" id="IPR025966">
    <property type="entry name" value="OppC_N"/>
</dbReference>
<dbReference type="Pfam" id="PF12911">
    <property type="entry name" value="OppC_N"/>
    <property type="match status" value="1"/>
</dbReference>
<feature type="transmembrane region" description="Helical" evidence="7">
    <location>
        <begin position="287"/>
        <end position="309"/>
    </location>
</feature>
<evidence type="ECO:0000256" key="2">
    <source>
        <dbReference type="ARBA" id="ARBA00022448"/>
    </source>
</evidence>
<dbReference type="PANTHER" id="PTHR43386:SF6">
    <property type="entry name" value="ABC TRANSPORTER PERMEASE PROTEIN"/>
    <property type="match status" value="1"/>
</dbReference>
<dbReference type="InterPro" id="IPR000515">
    <property type="entry name" value="MetI-like"/>
</dbReference>
<dbReference type="EMBL" id="CP044427">
    <property type="protein sequence ID" value="QFG68158.1"/>
    <property type="molecule type" value="Genomic_DNA"/>
</dbReference>
<keyword evidence="3" id="KW-1003">Cell membrane</keyword>
<dbReference type="InterPro" id="IPR050366">
    <property type="entry name" value="BP-dependent_transpt_permease"/>
</dbReference>
<evidence type="ECO:0000256" key="8">
    <source>
        <dbReference type="SAM" id="MobiDB-lite"/>
    </source>
</evidence>
<reference evidence="10 11" key="1">
    <citation type="submission" date="2019-09" db="EMBL/GenBank/DDBJ databases">
        <title>Serinicoccus pratensis sp. nov., isolated from meadow soil.</title>
        <authorList>
            <person name="Zhang W."/>
        </authorList>
    </citation>
    <scope>NUCLEOTIDE SEQUENCE [LARGE SCALE GENOMIC DNA]</scope>
    <source>
        <strain evidence="10 11">W204</strain>
    </source>
</reference>
<keyword evidence="5 7" id="KW-1133">Transmembrane helix</keyword>
<keyword evidence="2 7" id="KW-0813">Transport</keyword>
<protein>
    <submittedName>
        <fullName evidence="10">ABC transporter permease</fullName>
    </submittedName>
</protein>
<evidence type="ECO:0000256" key="4">
    <source>
        <dbReference type="ARBA" id="ARBA00022692"/>
    </source>
</evidence>
<dbReference type="GO" id="GO:0055085">
    <property type="term" value="P:transmembrane transport"/>
    <property type="evidence" value="ECO:0007669"/>
    <property type="project" value="InterPro"/>
</dbReference>
<keyword evidence="6 7" id="KW-0472">Membrane</keyword>
<dbReference type="PANTHER" id="PTHR43386">
    <property type="entry name" value="OLIGOPEPTIDE TRANSPORT SYSTEM PERMEASE PROTEIN APPC"/>
    <property type="match status" value="1"/>
</dbReference>
<organism evidence="10 11">
    <name type="scientific">Ornithinimicrobium pratense</name>
    <dbReference type="NCBI Taxonomy" id="2593973"/>
    <lineage>
        <taxon>Bacteria</taxon>
        <taxon>Bacillati</taxon>
        <taxon>Actinomycetota</taxon>
        <taxon>Actinomycetes</taxon>
        <taxon>Micrococcales</taxon>
        <taxon>Ornithinimicrobiaceae</taxon>
        <taxon>Ornithinimicrobium</taxon>
    </lineage>
</organism>
<dbReference type="Pfam" id="PF00528">
    <property type="entry name" value="BPD_transp_1"/>
    <property type="match status" value="1"/>
</dbReference>
<dbReference type="Gene3D" id="1.10.3720.10">
    <property type="entry name" value="MetI-like"/>
    <property type="match status" value="1"/>
</dbReference>
<feature type="transmembrane region" description="Helical" evidence="7">
    <location>
        <begin position="55"/>
        <end position="76"/>
    </location>
</feature>
<dbReference type="CDD" id="cd06261">
    <property type="entry name" value="TM_PBP2"/>
    <property type="match status" value="1"/>
</dbReference>
<dbReference type="GO" id="GO:0005886">
    <property type="term" value="C:plasma membrane"/>
    <property type="evidence" value="ECO:0007669"/>
    <property type="project" value="UniProtKB-SubCell"/>
</dbReference>
<dbReference type="InterPro" id="IPR035906">
    <property type="entry name" value="MetI-like_sf"/>
</dbReference>
<comment type="similarity">
    <text evidence="7">Belongs to the binding-protein-dependent transport system permease family.</text>
</comment>
<accession>A0A5J6V390</accession>
<sequence>MSNQAPDKTTIHEEATAGAESGELTARAAETSGDSGDAGASLWGDAWKELRRNPWFIIAGVLMLVFVLMAIVPGLFTRVDPRACNLSDALQTPSAEHWFGTDIQGCDYYARVVYGARASMAVGTLVTLGAVVIAIVFGLIAGFYGGFIDALISRAVDVVFALPFLLGAIVFLNVIENRGLMEVALVLIVFGWPTMTRLMRSSVISVKANDYVAAARGLGASDLTIMRRHILSNALAPVVVYATIYVGIIIGAEATLTFLGVGLQLPSISWGLQLSGAQTRIMTHPHLILFPAVFVGLAVFSFMMMGDALRDALDPKRR</sequence>
<gene>
    <name evidence="10" type="ORF">FY030_04995</name>
</gene>
<feature type="transmembrane region" description="Helical" evidence="7">
    <location>
        <begin position="118"/>
        <end position="143"/>
    </location>
</feature>
<feature type="region of interest" description="Disordered" evidence="8">
    <location>
        <begin position="1"/>
        <end position="38"/>
    </location>
</feature>
<evidence type="ECO:0000259" key="9">
    <source>
        <dbReference type="PROSITE" id="PS50928"/>
    </source>
</evidence>
<evidence type="ECO:0000256" key="6">
    <source>
        <dbReference type="ARBA" id="ARBA00023136"/>
    </source>
</evidence>
<evidence type="ECO:0000256" key="1">
    <source>
        <dbReference type="ARBA" id="ARBA00004651"/>
    </source>
</evidence>
<proteinExistence type="inferred from homology"/>
<dbReference type="Proteomes" id="UP000326546">
    <property type="component" value="Chromosome"/>
</dbReference>
<dbReference type="OrthoDB" id="6637947at2"/>
<evidence type="ECO:0000256" key="5">
    <source>
        <dbReference type="ARBA" id="ARBA00022989"/>
    </source>
</evidence>
<keyword evidence="11" id="KW-1185">Reference proteome</keyword>
<evidence type="ECO:0000313" key="10">
    <source>
        <dbReference type="EMBL" id="QFG68158.1"/>
    </source>
</evidence>
<evidence type="ECO:0000313" key="11">
    <source>
        <dbReference type="Proteomes" id="UP000326546"/>
    </source>
</evidence>
<dbReference type="PROSITE" id="PS50928">
    <property type="entry name" value="ABC_TM1"/>
    <property type="match status" value="1"/>
</dbReference>
<evidence type="ECO:0000256" key="3">
    <source>
        <dbReference type="ARBA" id="ARBA00022475"/>
    </source>
</evidence>
<evidence type="ECO:0000256" key="7">
    <source>
        <dbReference type="RuleBase" id="RU363032"/>
    </source>
</evidence>
<feature type="transmembrane region" description="Helical" evidence="7">
    <location>
        <begin position="155"/>
        <end position="175"/>
    </location>
</feature>
<dbReference type="RefSeq" id="WP_158060547.1">
    <property type="nucleotide sequence ID" value="NZ_CP044427.1"/>
</dbReference>
<name>A0A5J6V390_9MICO</name>
<comment type="subcellular location">
    <subcellularLocation>
        <location evidence="1 7">Cell membrane</location>
        <topology evidence="1 7">Multi-pass membrane protein</topology>
    </subcellularLocation>
</comment>
<dbReference type="SUPFAM" id="SSF161098">
    <property type="entry name" value="MetI-like"/>
    <property type="match status" value="1"/>
</dbReference>
<feature type="transmembrane region" description="Helical" evidence="7">
    <location>
        <begin position="234"/>
        <end position="267"/>
    </location>
</feature>
<dbReference type="KEGG" id="serw:FY030_04995"/>
<dbReference type="AlphaFoldDB" id="A0A5J6V390"/>
<feature type="domain" description="ABC transmembrane type-1" evidence="9">
    <location>
        <begin position="120"/>
        <end position="306"/>
    </location>
</feature>
<keyword evidence="4 7" id="KW-0812">Transmembrane</keyword>